<dbReference type="InterPro" id="IPR043502">
    <property type="entry name" value="DNA/RNA_pol_sf"/>
</dbReference>
<keyword evidence="2" id="KW-0472">Membrane</keyword>
<protein>
    <submittedName>
        <fullName evidence="3">Zinc knuckle</fullName>
    </submittedName>
</protein>
<evidence type="ECO:0000313" key="3">
    <source>
        <dbReference type="EMBL" id="RNA13846.1"/>
    </source>
</evidence>
<sequence length="620" mass="72416">MQNWFKPHTVYTHDNNYIIFRNVLNSIRDTIHTIIPCLRRCWCLMNEHVFITTFGAVATVSLIIMWTTVLHYKRQIILANSGNVTSQNVSVVNNTCPNLSQPQQQPNTNNPTDRPTQNQTPPTNIVAQNTTQNPNRTTRYLAPEPREFSPETDVINEWIRNFETFFRINNITENKKDIMLLKLNPICRRNVEFHTFSDDQAWAYEQLKAILLQLYERRDKANVKKTFLDRRQLNNENVFLFATQLRMLATKAFPEVSRNVLETYIADQFIEGLATPEIHVKLKVSRPTFTSLNEIIELASRYEEALGLNVEENWQTNHHNKVTFEQQIRCFNWGKVGHKRSDCPRSRYTTNNQPRETSISPTPEQNTKYIIINQNLASKLRLYVRPSNKLLLTANGSPTQTIGNQTLHSEVIVIKNLISDCLMGLEVLRKFNVTKDLIDKLSERLDELQYNEEEMDNDYSVNFLENSRTQIEQRLTNEYKNKIAEVIIDVTANRLKDLTPTNLMKHKIELTDKTPFNIKPRPVPYAKREEFKQLVYELKEGGLIIDSNSPYSSPVHLDTDDQNYQASDPNITWFKNLLKNNAERPIIENFENPEKKFYINSWNEFKLDGDIEQSTIQSQK</sequence>
<dbReference type="Proteomes" id="UP000276133">
    <property type="component" value="Unassembled WGS sequence"/>
</dbReference>
<proteinExistence type="predicted"/>
<evidence type="ECO:0000313" key="4">
    <source>
        <dbReference type="Proteomes" id="UP000276133"/>
    </source>
</evidence>
<keyword evidence="2" id="KW-0812">Transmembrane</keyword>
<keyword evidence="4" id="KW-1185">Reference proteome</keyword>
<dbReference type="Gene3D" id="3.10.10.10">
    <property type="entry name" value="HIV Type 1 Reverse Transcriptase, subunit A, domain 1"/>
    <property type="match status" value="1"/>
</dbReference>
<gene>
    <name evidence="3" type="ORF">BpHYR1_010056</name>
</gene>
<dbReference type="STRING" id="10195.A0A3M7QR32"/>
<keyword evidence="2" id="KW-1133">Transmembrane helix</keyword>
<comment type="caution">
    <text evidence="3">The sequence shown here is derived from an EMBL/GenBank/DDBJ whole genome shotgun (WGS) entry which is preliminary data.</text>
</comment>
<evidence type="ECO:0000256" key="1">
    <source>
        <dbReference type="SAM" id="MobiDB-lite"/>
    </source>
</evidence>
<organism evidence="3 4">
    <name type="scientific">Brachionus plicatilis</name>
    <name type="common">Marine rotifer</name>
    <name type="synonym">Brachionus muelleri</name>
    <dbReference type="NCBI Taxonomy" id="10195"/>
    <lineage>
        <taxon>Eukaryota</taxon>
        <taxon>Metazoa</taxon>
        <taxon>Spiralia</taxon>
        <taxon>Gnathifera</taxon>
        <taxon>Rotifera</taxon>
        <taxon>Eurotatoria</taxon>
        <taxon>Monogononta</taxon>
        <taxon>Pseudotrocha</taxon>
        <taxon>Ploima</taxon>
        <taxon>Brachionidae</taxon>
        <taxon>Brachionus</taxon>
    </lineage>
</organism>
<evidence type="ECO:0000256" key="2">
    <source>
        <dbReference type="SAM" id="Phobius"/>
    </source>
</evidence>
<dbReference type="EMBL" id="REGN01005314">
    <property type="protein sequence ID" value="RNA13846.1"/>
    <property type="molecule type" value="Genomic_DNA"/>
</dbReference>
<dbReference type="AlphaFoldDB" id="A0A3M7QR32"/>
<reference evidence="3 4" key="1">
    <citation type="journal article" date="2018" name="Sci. Rep.">
        <title>Genomic signatures of local adaptation to the degree of environmental predictability in rotifers.</title>
        <authorList>
            <person name="Franch-Gras L."/>
            <person name="Hahn C."/>
            <person name="Garcia-Roger E.M."/>
            <person name="Carmona M.J."/>
            <person name="Serra M."/>
            <person name="Gomez A."/>
        </authorList>
    </citation>
    <scope>NUCLEOTIDE SEQUENCE [LARGE SCALE GENOMIC DNA]</scope>
    <source>
        <strain evidence="3">HYR1</strain>
    </source>
</reference>
<accession>A0A3M7QR32</accession>
<name>A0A3M7QR32_BRAPC</name>
<dbReference type="SUPFAM" id="SSF56672">
    <property type="entry name" value="DNA/RNA polymerases"/>
    <property type="match status" value="1"/>
</dbReference>
<feature type="transmembrane region" description="Helical" evidence="2">
    <location>
        <begin position="49"/>
        <end position="72"/>
    </location>
</feature>
<dbReference type="OrthoDB" id="6091153at2759"/>
<feature type="compositionally biased region" description="Low complexity" evidence="1">
    <location>
        <begin position="101"/>
        <end position="139"/>
    </location>
</feature>
<feature type="region of interest" description="Disordered" evidence="1">
    <location>
        <begin position="93"/>
        <end position="141"/>
    </location>
</feature>